<reference evidence="2" key="1">
    <citation type="submission" date="2016-09" db="EMBL/GenBank/DDBJ databases">
        <title>Draft genome of thermotolerant cyanobacterium Desertifilum sp. strain IPPAS B-1220.</title>
        <authorList>
            <person name="Sinetova M.A."/>
            <person name="Bolakhan K."/>
            <person name="Zayadan B.K."/>
            <person name="Mironov K.S."/>
            <person name="Ustinova V."/>
            <person name="Kupriyanova E.V."/>
            <person name="Sidorov R.A."/>
            <person name="Skrypnik A.N."/>
            <person name="Gogoleva N.E."/>
            <person name="Gogolev Y.V."/>
            <person name="Los D.A."/>
        </authorList>
    </citation>
    <scope>NUCLEOTIDE SEQUENCE [LARGE SCALE GENOMIC DNA]</scope>
    <source>
        <strain evidence="2">IPPAS B-1220</strain>
    </source>
</reference>
<feature type="coiled-coil region" evidence="1">
    <location>
        <begin position="39"/>
        <end position="66"/>
    </location>
</feature>
<dbReference type="RefSeq" id="WP_069967255.1">
    <property type="nucleotide sequence ID" value="NZ_CM124774.1"/>
</dbReference>
<evidence type="ECO:0000313" key="2">
    <source>
        <dbReference type="EMBL" id="OEJ75256.1"/>
    </source>
</evidence>
<comment type="caution">
    <text evidence="2">The sequence shown here is derived from an EMBL/GenBank/DDBJ whole genome shotgun (WGS) entry which is preliminary data.</text>
</comment>
<gene>
    <name evidence="2" type="ORF">BH720_11110</name>
</gene>
<sequence>MSDFSPERWQKIKQSASRLQVLKTLLDFFEQTLNHNPNVQDLKAVEQQLQNDFDQTLENLINLIEEDDDL</sequence>
<dbReference type="OrthoDB" id="9973009at2"/>
<name>A0A1E5QKQ1_9CYAN</name>
<dbReference type="AlphaFoldDB" id="A0A1E5QKQ1"/>
<proteinExistence type="predicted"/>
<accession>A0A1E5QKQ1</accession>
<evidence type="ECO:0000256" key="1">
    <source>
        <dbReference type="SAM" id="Coils"/>
    </source>
</evidence>
<protein>
    <submittedName>
        <fullName evidence="2">Uncharacterized protein</fullName>
    </submittedName>
</protein>
<keyword evidence="1" id="KW-0175">Coiled coil</keyword>
<dbReference type="EMBL" id="MJGC01000053">
    <property type="protein sequence ID" value="OEJ75256.1"/>
    <property type="molecule type" value="Genomic_DNA"/>
</dbReference>
<organism evidence="2">
    <name type="scientific">Desertifilum tharense IPPAS B-1220</name>
    <dbReference type="NCBI Taxonomy" id="1781255"/>
    <lineage>
        <taxon>Bacteria</taxon>
        <taxon>Bacillati</taxon>
        <taxon>Cyanobacteriota</taxon>
        <taxon>Cyanophyceae</taxon>
        <taxon>Desertifilales</taxon>
        <taxon>Desertifilaceae</taxon>
        <taxon>Desertifilum</taxon>
    </lineage>
</organism>